<dbReference type="PANTHER" id="PTHR46060">
    <property type="entry name" value="MARINER MOS1 TRANSPOSASE-LIKE PROTEIN"/>
    <property type="match status" value="1"/>
</dbReference>
<comment type="caution">
    <text evidence="1">The sequence shown here is derived from an EMBL/GenBank/DDBJ whole genome shotgun (WGS) entry which is preliminary data.</text>
</comment>
<reference evidence="1 2" key="1">
    <citation type="journal article" date="2019" name="Sci. Rep.">
        <title>Orb-weaving spider Araneus ventricosus genome elucidates the spidroin gene catalogue.</title>
        <authorList>
            <person name="Kono N."/>
            <person name="Nakamura H."/>
            <person name="Ohtoshi R."/>
            <person name="Moran D.A.P."/>
            <person name="Shinohara A."/>
            <person name="Yoshida Y."/>
            <person name="Fujiwara M."/>
            <person name="Mori M."/>
            <person name="Tomita M."/>
            <person name="Arakawa K."/>
        </authorList>
    </citation>
    <scope>NUCLEOTIDE SEQUENCE [LARGE SCALE GENOMIC DNA]</scope>
</reference>
<evidence type="ECO:0000313" key="1">
    <source>
        <dbReference type="EMBL" id="GBL87843.1"/>
    </source>
</evidence>
<dbReference type="Gene3D" id="3.30.420.10">
    <property type="entry name" value="Ribonuclease H-like superfamily/Ribonuclease H"/>
    <property type="match status" value="1"/>
</dbReference>
<keyword evidence="2" id="KW-1185">Reference proteome</keyword>
<protein>
    <recommendedName>
        <fullName evidence="3">Histone-lysine N-methyltransferase SETMAR</fullName>
    </recommendedName>
</protein>
<dbReference type="EMBL" id="BGPR01000056">
    <property type="protein sequence ID" value="GBL87843.1"/>
    <property type="molecule type" value="Genomic_DNA"/>
</dbReference>
<dbReference type="GO" id="GO:0003676">
    <property type="term" value="F:nucleic acid binding"/>
    <property type="evidence" value="ECO:0007669"/>
    <property type="project" value="InterPro"/>
</dbReference>
<gene>
    <name evidence="1" type="ORF">AVEN_192025_1</name>
</gene>
<evidence type="ECO:0008006" key="3">
    <source>
        <dbReference type="Google" id="ProtNLM"/>
    </source>
</evidence>
<dbReference type="Proteomes" id="UP000499080">
    <property type="component" value="Unassembled WGS sequence"/>
</dbReference>
<accession>A0A4Y2B722</accession>
<dbReference type="InterPro" id="IPR052709">
    <property type="entry name" value="Transposase-MT_Hybrid"/>
</dbReference>
<dbReference type="AlphaFoldDB" id="A0A4Y2B722"/>
<name>A0A4Y2B722_ARAVE</name>
<sequence>MTKMLRAILTSGVVFIHGNSLPHSACVTQKLLEQFKWDISDHQAYSSDLATSVFHLFYELKNYLRGQSFQKNEEIQSSVKAHLTHLKE</sequence>
<evidence type="ECO:0000313" key="2">
    <source>
        <dbReference type="Proteomes" id="UP000499080"/>
    </source>
</evidence>
<proteinExistence type="predicted"/>
<dbReference type="PANTHER" id="PTHR46060:SF3">
    <property type="entry name" value="PROTEIN GVQW3"/>
    <property type="match status" value="1"/>
</dbReference>
<dbReference type="InterPro" id="IPR036397">
    <property type="entry name" value="RNaseH_sf"/>
</dbReference>
<organism evidence="1 2">
    <name type="scientific">Araneus ventricosus</name>
    <name type="common">Orbweaver spider</name>
    <name type="synonym">Epeira ventricosa</name>
    <dbReference type="NCBI Taxonomy" id="182803"/>
    <lineage>
        <taxon>Eukaryota</taxon>
        <taxon>Metazoa</taxon>
        <taxon>Ecdysozoa</taxon>
        <taxon>Arthropoda</taxon>
        <taxon>Chelicerata</taxon>
        <taxon>Arachnida</taxon>
        <taxon>Araneae</taxon>
        <taxon>Araneomorphae</taxon>
        <taxon>Entelegynae</taxon>
        <taxon>Araneoidea</taxon>
        <taxon>Araneidae</taxon>
        <taxon>Araneus</taxon>
    </lineage>
</organism>